<dbReference type="EMBL" id="JWZT01000111">
    <property type="protein sequence ID" value="KII74981.1"/>
    <property type="molecule type" value="Genomic_DNA"/>
</dbReference>
<evidence type="ECO:0000313" key="1">
    <source>
        <dbReference type="EMBL" id="KII74981.1"/>
    </source>
</evidence>
<accession>A0A0C2N5Q5</accession>
<evidence type="ECO:0000313" key="2">
    <source>
        <dbReference type="Proteomes" id="UP000031668"/>
    </source>
</evidence>
<organism evidence="1 2">
    <name type="scientific">Thelohanellus kitauei</name>
    <name type="common">Myxosporean</name>
    <dbReference type="NCBI Taxonomy" id="669202"/>
    <lineage>
        <taxon>Eukaryota</taxon>
        <taxon>Metazoa</taxon>
        <taxon>Cnidaria</taxon>
        <taxon>Myxozoa</taxon>
        <taxon>Myxosporea</taxon>
        <taxon>Bivalvulida</taxon>
        <taxon>Platysporina</taxon>
        <taxon>Myxobolidae</taxon>
        <taxon>Thelohanellus</taxon>
    </lineage>
</organism>
<gene>
    <name evidence="1" type="ORF">RF11_01226</name>
</gene>
<sequence length="107" mass="12256">MISSTGPKVELSGFLPLKNQMCCANIENDVIQCIEKQSIALNKILFISIEGAKHYDMPKKKVVSILKEKINYEILAYSCIIHKETLCTLAFREEIYKIMELVFKIIT</sequence>
<proteinExistence type="predicted"/>
<reference evidence="1 2" key="1">
    <citation type="journal article" date="2014" name="Genome Biol. Evol.">
        <title>The genome of the myxosporean Thelohanellus kitauei shows adaptations to nutrient acquisition within its fish host.</title>
        <authorList>
            <person name="Yang Y."/>
            <person name="Xiong J."/>
            <person name="Zhou Z."/>
            <person name="Huo F."/>
            <person name="Miao W."/>
            <person name="Ran C."/>
            <person name="Liu Y."/>
            <person name="Zhang J."/>
            <person name="Feng J."/>
            <person name="Wang M."/>
            <person name="Wang M."/>
            <person name="Wang L."/>
            <person name="Yao B."/>
        </authorList>
    </citation>
    <scope>NUCLEOTIDE SEQUENCE [LARGE SCALE GENOMIC DNA]</scope>
    <source>
        <strain evidence="1">Wuqing</strain>
    </source>
</reference>
<dbReference type="AlphaFoldDB" id="A0A0C2N5Q5"/>
<dbReference type="Proteomes" id="UP000031668">
    <property type="component" value="Unassembled WGS sequence"/>
</dbReference>
<name>A0A0C2N5Q5_THEKT</name>
<comment type="caution">
    <text evidence="1">The sequence shown here is derived from an EMBL/GenBank/DDBJ whole genome shotgun (WGS) entry which is preliminary data.</text>
</comment>
<keyword evidence="2" id="KW-1185">Reference proteome</keyword>
<protein>
    <submittedName>
        <fullName evidence="1">Uncharacterized protein</fullName>
    </submittedName>
</protein>
<dbReference type="OrthoDB" id="6435379at2759"/>